<evidence type="ECO:0000313" key="2">
    <source>
        <dbReference type="Proteomes" id="UP000543174"/>
    </source>
</evidence>
<dbReference type="PANTHER" id="PTHR39441:SF1">
    <property type="entry name" value="DUF2252 DOMAIN-CONTAINING PROTEIN"/>
    <property type="match status" value="1"/>
</dbReference>
<comment type="caution">
    <text evidence="1">The sequence shown here is derived from an EMBL/GenBank/DDBJ whole genome shotgun (WGS) entry which is preliminary data.</text>
</comment>
<dbReference type="AlphaFoldDB" id="A0A7W3NF66"/>
<dbReference type="PANTHER" id="PTHR39441">
    <property type="entry name" value="DUF2252 DOMAIN-CONTAINING PROTEIN"/>
    <property type="match status" value="1"/>
</dbReference>
<dbReference type="InterPro" id="IPR018721">
    <property type="entry name" value="DUF2252"/>
</dbReference>
<dbReference type="Proteomes" id="UP000543174">
    <property type="component" value="Unassembled WGS sequence"/>
</dbReference>
<dbReference type="EMBL" id="JACJHT010000006">
    <property type="protein sequence ID" value="MBA9041817.1"/>
    <property type="molecule type" value="Genomic_DNA"/>
</dbReference>
<dbReference type="PROSITE" id="PS51257">
    <property type="entry name" value="PROKAR_LIPOPROTEIN"/>
    <property type="match status" value="1"/>
</dbReference>
<gene>
    <name evidence="1" type="ORF">HNP21_004947</name>
</gene>
<evidence type="ECO:0000313" key="1">
    <source>
        <dbReference type="EMBL" id="MBA9041817.1"/>
    </source>
</evidence>
<dbReference type="RefSeq" id="WP_182527817.1">
    <property type="nucleotide sequence ID" value="NZ_JACJHT010000006.1"/>
</dbReference>
<protein>
    <submittedName>
        <fullName evidence="1">Uncharacterized protein (DUF2252 family)</fullName>
    </submittedName>
</protein>
<dbReference type="Pfam" id="PF10009">
    <property type="entry name" value="DUF2252"/>
    <property type="match status" value="1"/>
</dbReference>
<keyword evidence="2" id="KW-1185">Reference proteome</keyword>
<reference evidence="1" key="1">
    <citation type="submission" date="2020-08" db="EMBL/GenBank/DDBJ databases">
        <title>Functional genomics of gut bacteria from endangered species of beetles.</title>
        <authorList>
            <person name="Carlos-Shanley C."/>
        </authorList>
    </citation>
    <scope>NUCLEOTIDE SEQUENCE [LARGE SCALE GENOMIC DNA]</scope>
    <source>
        <strain evidence="1">S00060</strain>
    </source>
</reference>
<organism evidence="1 2">
    <name type="scientific">Priestia aryabhattai</name>
    <name type="common">Bacillus aryabhattai</name>
    <dbReference type="NCBI Taxonomy" id="412384"/>
    <lineage>
        <taxon>Bacteria</taxon>
        <taxon>Bacillati</taxon>
        <taxon>Bacillota</taxon>
        <taxon>Bacilli</taxon>
        <taxon>Bacillales</taxon>
        <taxon>Bacillaceae</taxon>
        <taxon>Priestia</taxon>
    </lineage>
</organism>
<name>A0A7W3NF66_PRIAR</name>
<accession>A0A7W3NF66</accession>
<sequence>MKKKEKLFFMLTLAMVLICGCGKKEVIQVESEKKASSNIDHKSTAYSRSYYQKNRKKYLEKQINNANSFIPEDSVRQEKYNKMVESPFNFYRGTSNLFYTDLGTSVINIPDTWKKTKNISTWIEGDAHTQNIGIFNNSKGQMVLGLNDFDETYVAPFYWDLLRFSTSVFLLTDEVSRFNLSSQDKLNLIKTFLNSYQEGLKQVEGNNDELAIELKQENIPNGFIKHQMIETKNSNNQVEFLNEWTTVDKGVRKFDFNNSSLTPVSLTGRNSFKKDWKNYVYSKRAFIKANSINYFSIKDIANRIHSGIGSSGVNTFYVLVEGETSSSNDDIILEVKEQQKPAVFLEKSLSVSQYNNWFQQQAERSFTGTLAMGVNADKHLGVLQYNSLSYFVKQISPWYYSFDANSFHNKPDLEQFLIYSGKSFAYAHAKADKDYDKSYVPYNFEKNALAAISSWPNFNDKIIQLSERYYDQVKGDYVLFKDLLKYNKLN</sequence>
<proteinExistence type="predicted"/>